<evidence type="ECO:0000256" key="1">
    <source>
        <dbReference type="ARBA" id="ARBA00000971"/>
    </source>
</evidence>
<reference evidence="6" key="1">
    <citation type="submission" date="2022-11" db="EMBL/GenBank/DDBJ databases">
        <title>The characterization of three novel Bacteroidetes species and genomic analysis of their roles in tidal elemental geochemical cycles.</title>
        <authorList>
            <person name="Ma K.-J."/>
        </authorList>
    </citation>
    <scope>NUCLEOTIDE SEQUENCE</scope>
    <source>
        <strain evidence="6">M415</strain>
    </source>
</reference>
<dbReference type="RefSeq" id="WP_266013565.1">
    <property type="nucleotide sequence ID" value="NZ_JAPFQP010000003.1"/>
</dbReference>
<dbReference type="PROSITE" id="PS50059">
    <property type="entry name" value="FKBP_PPIASE"/>
    <property type="match status" value="1"/>
</dbReference>
<evidence type="ECO:0000313" key="6">
    <source>
        <dbReference type="EMBL" id="MCX2720086.1"/>
    </source>
</evidence>
<dbReference type="EC" id="5.2.1.8" evidence="2 4"/>
<dbReference type="SUPFAM" id="SSF54534">
    <property type="entry name" value="FKBP-like"/>
    <property type="match status" value="1"/>
</dbReference>
<evidence type="ECO:0000313" key="7">
    <source>
        <dbReference type="Proteomes" id="UP001207116"/>
    </source>
</evidence>
<name>A0AAE3MLV2_9FLAO</name>
<evidence type="ECO:0000256" key="4">
    <source>
        <dbReference type="PROSITE-ProRule" id="PRU00277"/>
    </source>
</evidence>
<dbReference type="AlphaFoldDB" id="A0AAE3MLV2"/>
<dbReference type="EMBL" id="JAPFQP010000003">
    <property type="protein sequence ID" value="MCX2720086.1"/>
    <property type="molecule type" value="Genomic_DNA"/>
</dbReference>
<proteinExistence type="predicted"/>
<evidence type="ECO:0000259" key="5">
    <source>
        <dbReference type="PROSITE" id="PS50059"/>
    </source>
</evidence>
<sequence>MQVLRAFFTVALVAVLFSCNNDDDGNFSVAPPRLLSEVATEDAAALQEYLSTHFYNYEDFENPPADFDYRIVLDTIAGENTDKIALIDRPELKSVTVTIESEDFGLDAGETVDHTMYYLSAREGVGGTPTRADSTFLKYEGSLLNGSVFDATSTHVWQYLPFTLRGYREGVSKFKTGDDIIVNPDGTTAISNAGVGVMFIPSGLGYFNTIINGIPSYSPLIFKIEVGLYVENTDYDNDGIPSILEDLDGDGDVTNDNTDVEQERNFRLLELANHVDSDDDQDGTPTRDEIIIDEFGNLTFPDGDGDGIPDYLDRDNP</sequence>
<accession>A0AAE3MLV2</accession>
<dbReference type="InterPro" id="IPR001179">
    <property type="entry name" value="PPIase_FKBP_dom"/>
</dbReference>
<dbReference type="PROSITE" id="PS51257">
    <property type="entry name" value="PROKAR_LIPOPROTEIN"/>
    <property type="match status" value="1"/>
</dbReference>
<protein>
    <recommendedName>
        <fullName evidence="2 4">peptidylprolyl isomerase</fullName>
        <ecNumber evidence="2 4">5.2.1.8</ecNumber>
    </recommendedName>
</protein>
<evidence type="ECO:0000256" key="3">
    <source>
        <dbReference type="ARBA" id="ARBA00023110"/>
    </source>
</evidence>
<evidence type="ECO:0000256" key="2">
    <source>
        <dbReference type="ARBA" id="ARBA00013194"/>
    </source>
</evidence>
<comment type="catalytic activity">
    <reaction evidence="1 4">
        <text>[protein]-peptidylproline (omega=180) = [protein]-peptidylproline (omega=0)</text>
        <dbReference type="Rhea" id="RHEA:16237"/>
        <dbReference type="Rhea" id="RHEA-COMP:10747"/>
        <dbReference type="Rhea" id="RHEA-COMP:10748"/>
        <dbReference type="ChEBI" id="CHEBI:83833"/>
        <dbReference type="ChEBI" id="CHEBI:83834"/>
        <dbReference type="EC" id="5.2.1.8"/>
    </reaction>
</comment>
<gene>
    <name evidence="6" type="ORF">OO016_10780</name>
</gene>
<comment type="caution">
    <text evidence="6">The sequence shown here is derived from an EMBL/GenBank/DDBJ whole genome shotgun (WGS) entry which is preliminary data.</text>
</comment>
<dbReference type="Gene3D" id="3.10.50.40">
    <property type="match status" value="1"/>
</dbReference>
<keyword evidence="7" id="KW-1185">Reference proteome</keyword>
<dbReference type="GO" id="GO:0003755">
    <property type="term" value="F:peptidyl-prolyl cis-trans isomerase activity"/>
    <property type="evidence" value="ECO:0007669"/>
    <property type="project" value="UniProtKB-KW"/>
</dbReference>
<feature type="domain" description="PPIase FKBP-type" evidence="5">
    <location>
        <begin position="132"/>
        <end position="230"/>
    </location>
</feature>
<dbReference type="Proteomes" id="UP001207116">
    <property type="component" value="Unassembled WGS sequence"/>
</dbReference>
<organism evidence="6 7">
    <name type="scientific">Lentiprolixibacter aurantiacus</name>
    <dbReference type="NCBI Taxonomy" id="2993939"/>
    <lineage>
        <taxon>Bacteria</taxon>
        <taxon>Pseudomonadati</taxon>
        <taxon>Bacteroidota</taxon>
        <taxon>Flavobacteriia</taxon>
        <taxon>Flavobacteriales</taxon>
        <taxon>Flavobacteriaceae</taxon>
        <taxon>Lentiprolixibacter</taxon>
    </lineage>
</organism>
<dbReference type="InterPro" id="IPR046357">
    <property type="entry name" value="PPIase_dom_sf"/>
</dbReference>
<keyword evidence="4" id="KW-0413">Isomerase</keyword>
<keyword evidence="3 4" id="KW-0697">Rotamase</keyword>